<dbReference type="Pfam" id="PF08808">
    <property type="entry name" value="RES"/>
    <property type="match status" value="1"/>
</dbReference>
<dbReference type="AlphaFoldDB" id="A0A2S8GTD6"/>
<reference evidence="2 3" key="1">
    <citation type="submission" date="2018-02" db="EMBL/GenBank/DDBJ databases">
        <title>Comparative genomes isolates from brazilian mangrove.</title>
        <authorList>
            <person name="Araujo J.E."/>
            <person name="Taketani R.G."/>
            <person name="Silva M.C.P."/>
            <person name="Loureco M.V."/>
            <person name="Andreote F.D."/>
        </authorList>
    </citation>
    <scope>NUCLEOTIDE SEQUENCE [LARGE SCALE GENOMIC DNA]</scope>
    <source>
        <strain evidence="2 3">Nap-Phe MGV</strain>
    </source>
</reference>
<dbReference type="OrthoDB" id="282294at2"/>
<evidence type="ECO:0000313" key="2">
    <source>
        <dbReference type="EMBL" id="PQO47676.1"/>
    </source>
</evidence>
<sequence>MAGIRVSLQVVCDFTLRSIRRKIGFSRQELLEEDWHALQRQGEESWTQAIGRGCRTAGFEAIKVPSARHAGGVNFVVFPECLQAGSSLKPLAADDLPPHPDAWSP</sequence>
<name>A0A2S8GTD6_9BACT</name>
<organism evidence="2 3">
    <name type="scientific">Blastopirellula marina</name>
    <dbReference type="NCBI Taxonomy" id="124"/>
    <lineage>
        <taxon>Bacteria</taxon>
        <taxon>Pseudomonadati</taxon>
        <taxon>Planctomycetota</taxon>
        <taxon>Planctomycetia</taxon>
        <taxon>Pirellulales</taxon>
        <taxon>Pirellulaceae</taxon>
        <taxon>Blastopirellula</taxon>
    </lineage>
</organism>
<comment type="caution">
    <text evidence="2">The sequence shown here is derived from an EMBL/GenBank/DDBJ whole genome shotgun (WGS) entry which is preliminary data.</text>
</comment>
<gene>
    <name evidence="2" type="ORF">C5Y93_03200</name>
</gene>
<accession>A0A2S8GTD6</accession>
<dbReference type="InterPro" id="IPR014914">
    <property type="entry name" value="RES_dom"/>
</dbReference>
<dbReference type="RefSeq" id="WP_105333936.1">
    <property type="nucleotide sequence ID" value="NZ_PUHZ01000004.1"/>
</dbReference>
<protein>
    <recommendedName>
        <fullName evidence="1">RES domain-containing protein</fullName>
    </recommendedName>
</protein>
<evidence type="ECO:0000313" key="3">
    <source>
        <dbReference type="Proteomes" id="UP000237819"/>
    </source>
</evidence>
<dbReference type="Proteomes" id="UP000237819">
    <property type="component" value="Unassembled WGS sequence"/>
</dbReference>
<proteinExistence type="predicted"/>
<evidence type="ECO:0000259" key="1">
    <source>
        <dbReference type="Pfam" id="PF08808"/>
    </source>
</evidence>
<feature type="domain" description="RES" evidence="1">
    <location>
        <begin position="27"/>
        <end position="82"/>
    </location>
</feature>
<dbReference type="EMBL" id="PUHZ01000004">
    <property type="protein sequence ID" value="PQO47676.1"/>
    <property type="molecule type" value="Genomic_DNA"/>
</dbReference>